<dbReference type="Proteomes" id="UP000501849">
    <property type="component" value="Plasmid unnamed2"/>
</dbReference>
<dbReference type="RefSeq" id="WP_168140560.1">
    <property type="nucleotide sequence ID" value="NZ_CP038798.1"/>
</dbReference>
<sequence>MGMADDARRVVEQNRRSSQQSDSAAAQVESTVRQIINTCAREFAASAHEMKIKPMKRFAGGMLAPKYFMIPIVLDYVVGEGHSKWVIFVNGDGSWRYSPESLAGSDRPVFPPSLPADAETKIRAEFTNALALRAEGYPERHSRRGNS</sequence>
<dbReference type="AlphaFoldDB" id="A0A6H0S1B0"/>
<feature type="compositionally biased region" description="Basic and acidic residues" evidence="1">
    <location>
        <begin position="1"/>
        <end position="15"/>
    </location>
</feature>
<evidence type="ECO:0000256" key="1">
    <source>
        <dbReference type="SAM" id="MobiDB-lite"/>
    </source>
</evidence>
<geneLocation type="plasmid" evidence="2 3">
    <name>unnamed2</name>
</geneLocation>
<proteinExistence type="predicted"/>
<gene>
    <name evidence="2" type="ORF">EXE63_01960</name>
</gene>
<feature type="region of interest" description="Disordered" evidence="1">
    <location>
        <begin position="1"/>
        <end position="27"/>
    </location>
</feature>
<organism evidence="2 3">
    <name type="scientific">Mycolicibacterium frederiksbergense</name>
    <dbReference type="NCBI Taxonomy" id="117567"/>
    <lineage>
        <taxon>Bacteria</taxon>
        <taxon>Bacillati</taxon>
        <taxon>Actinomycetota</taxon>
        <taxon>Actinomycetes</taxon>
        <taxon>Mycobacteriales</taxon>
        <taxon>Mycobacteriaceae</taxon>
        <taxon>Mycolicibacterium</taxon>
    </lineage>
</organism>
<evidence type="ECO:0000313" key="3">
    <source>
        <dbReference type="Proteomes" id="UP000501849"/>
    </source>
</evidence>
<protein>
    <submittedName>
        <fullName evidence="2">Uncharacterized protein</fullName>
    </submittedName>
</protein>
<accession>A0A6H0S1B0</accession>
<dbReference type="EMBL" id="CP038798">
    <property type="protein sequence ID" value="QIV79817.1"/>
    <property type="molecule type" value="Genomic_DNA"/>
</dbReference>
<keyword evidence="2" id="KW-0614">Plasmid</keyword>
<keyword evidence="3" id="KW-1185">Reference proteome</keyword>
<dbReference type="KEGG" id="mfre:EXE63_01960"/>
<name>A0A6H0S1B0_9MYCO</name>
<reference evidence="2 3" key="1">
    <citation type="submission" date="2019-04" db="EMBL/GenBank/DDBJ databases">
        <title>Draft, Whole-Genome Sequence of the Anthracene-degrading Mycobacterium frederiksbergense LB501T, Isolated from a Polycyclic Aromatic Hydrocarbon (PAH)-Contaminated Soil.</title>
        <authorList>
            <person name="Augelletti F."/>
        </authorList>
    </citation>
    <scope>NUCLEOTIDE SEQUENCE [LARGE SCALE GENOMIC DNA]</scope>
    <source>
        <strain evidence="2 3">LB 501T</strain>
        <plasmid evidence="2 3">unnamed2</plasmid>
    </source>
</reference>
<evidence type="ECO:0000313" key="2">
    <source>
        <dbReference type="EMBL" id="QIV79817.1"/>
    </source>
</evidence>
<feature type="compositionally biased region" description="Low complexity" evidence="1">
    <location>
        <begin position="17"/>
        <end position="27"/>
    </location>
</feature>